<dbReference type="PRINTS" id="PR00625">
    <property type="entry name" value="JDOMAIN"/>
</dbReference>
<evidence type="ECO:0000313" key="3">
    <source>
        <dbReference type="EMBL" id="KAH7433280.1"/>
    </source>
</evidence>
<dbReference type="PANTHER" id="PTHR45181:SF4">
    <property type="entry name" value="HEAT SHOCK PROTEIN DNAJ WITH TETRATRICOPEPTIDE REPEAT-CONTAINING PROTEIN"/>
    <property type="match status" value="1"/>
</dbReference>
<accession>A0A8T2UFI6</accession>
<comment type="caution">
    <text evidence="3">The sequence shown here is derived from an EMBL/GenBank/DDBJ whole genome shotgun (WGS) entry which is preliminary data.</text>
</comment>
<feature type="region of interest" description="Disordered" evidence="1">
    <location>
        <begin position="1312"/>
        <end position="1351"/>
    </location>
</feature>
<dbReference type="InterPro" id="IPR036869">
    <property type="entry name" value="J_dom_sf"/>
</dbReference>
<dbReference type="SUPFAM" id="SSF48452">
    <property type="entry name" value="TPR-like"/>
    <property type="match status" value="2"/>
</dbReference>
<evidence type="ECO:0000256" key="1">
    <source>
        <dbReference type="SAM" id="MobiDB-lite"/>
    </source>
</evidence>
<dbReference type="Gene3D" id="1.10.287.110">
    <property type="entry name" value="DnaJ domain"/>
    <property type="match status" value="1"/>
</dbReference>
<dbReference type="Pfam" id="PF14559">
    <property type="entry name" value="TPR_19"/>
    <property type="match status" value="1"/>
</dbReference>
<proteinExistence type="predicted"/>
<feature type="domain" description="J" evidence="2">
    <location>
        <begin position="1236"/>
        <end position="1321"/>
    </location>
</feature>
<reference evidence="3" key="1">
    <citation type="submission" date="2021-08" db="EMBL/GenBank/DDBJ databases">
        <title>WGS assembly of Ceratopteris richardii.</title>
        <authorList>
            <person name="Marchant D.B."/>
            <person name="Chen G."/>
            <person name="Jenkins J."/>
            <person name="Shu S."/>
            <person name="Leebens-Mack J."/>
            <person name="Grimwood J."/>
            <person name="Schmutz J."/>
            <person name="Soltis P."/>
            <person name="Soltis D."/>
            <person name="Chen Z.-H."/>
        </authorList>
    </citation>
    <scope>NUCLEOTIDE SEQUENCE</scope>
    <source>
        <strain evidence="3">Whitten #5841</strain>
        <tissue evidence="3">Leaf</tissue>
    </source>
</reference>
<dbReference type="SUPFAM" id="SSF46565">
    <property type="entry name" value="Chaperone J-domain"/>
    <property type="match status" value="1"/>
</dbReference>
<feature type="region of interest" description="Disordered" evidence="1">
    <location>
        <begin position="695"/>
        <end position="721"/>
    </location>
</feature>
<feature type="compositionally biased region" description="Polar residues" evidence="1">
    <location>
        <begin position="704"/>
        <end position="721"/>
    </location>
</feature>
<dbReference type="PROSITE" id="PS00636">
    <property type="entry name" value="DNAJ_1"/>
    <property type="match status" value="1"/>
</dbReference>
<evidence type="ECO:0000313" key="4">
    <source>
        <dbReference type="Proteomes" id="UP000825935"/>
    </source>
</evidence>
<dbReference type="InterPro" id="IPR018253">
    <property type="entry name" value="DnaJ_domain_CS"/>
</dbReference>
<dbReference type="EMBL" id="CM035412">
    <property type="protein sequence ID" value="KAH7433280.1"/>
    <property type="molecule type" value="Genomic_DNA"/>
</dbReference>
<name>A0A8T2UFI6_CERRI</name>
<dbReference type="SMART" id="SM00271">
    <property type="entry name" value="DnaJ"/>
    <property type="match status" value="1"/>
</dbReference>
<feature type="compositionally biased region" description="Basic and acidic residues" evidence="1">
    <location>
        <begin position="1312"/>
        <end position="1332"/>
    </location>
</feature>
<dbReference type="Gene3D" id="1.25.40.10">
    <property type="entry name" value="Tetratricopeptide repeat domain"/>
    <property type="match status" value="3"/>
</dbReference>
<feature type="compositionally biased region" description="Polar residues" evidence="1">
    <location>
        <begin position="1333"/>
        <end position="1351"/>
    </location>
</feature>
<dbReference type="Proteomes" id="UP000825935">
    <property type="component" value="Chromosome 7"/>
</dbReference>
<gene>
    <name evidence="3" type="ORF">KP509_07G062600</name>
</gene>
<organism evidence="3 4">
    <name type="scientific">Ceratopteris richardii</name>
    <name type="common">Triangle waterfern</name>
    <dbReference type="NCBI Taxonomy" id="49495"/>
    <lineage>
        <taxon>Eukaryota</taxon>
        <taxon>Viridiplantae</taxon>
        <taxon>Streptophyta</taxon>
        <taxon>Embryophyta</taxon>
        <taxon>Tracheophyta</taxon>
        <taxon>Polypodiopsida</taxon>
        <taxon>Polypodiidae</taxon>
        <taxon>Polypodiales</taxon>
        <taxon>Pteridineae</taxon>
        <taxon>Pteridaceae</taxon>
        <taxon>Parkerioideae</taxon>
        <taxon>Ceratopteris</taxon>
    </lineage>
</organism>
<protein>
    <recommendedName>
        <fullName evidence="2">J domain-containing protein</fullName>
    </recommendedName>
</protein>
<keyword evidence="4" id="KW-1185">Reference proteome</keyword>
<feature type="region of interest" description="Disordered" evidence="1">
    <location>
        <begin position="489"/>
        <end position="512"/>
    </location>
</feature>
<feature type="region of interest" description="Disordered" evidence="1">
    <location>
        <begin position="1"/>
        <end position="20"/>
    </location>
</feature>
<sequence length="1351" mass="149331">MQKKIQKDPNISGGEDSGYCEANAQGKGDICEASEPSLSKHSFGVLSQPAGVSSNQTTLFRFSTKDNSQECLNKDKQSCDEVNRQFNMDRNDHSSWKYGTEDVFTNSRGIFDSGKKLESYAEYNSPFVASEVVQQRPIPGANTSVTDTESIPSFDMNSTRFSANDMKHTHPGGETPEVFVFGGSGTKGTSYVSATSHQKGQKGLFGTSSSKLQTSKSDSLRNVLILEEGFAPSTHTVGQQVASASTSNGSSWSNYPLGLVAESSHPESGVGGSLKSSLPSKVLVKESTQSTCGASPATDPSVSELRKPCGVDTLHGQQVQADECRKTVVGDLGVFSTTLTMENEATQFSDESFTTSSNTFKDDESATFSFANTWNTGLDKKPVYMENESYSQLPRFFTDGLAEKSTQSTYFLKDLGSSSSMHEDEPSTGQFSGYFSPMSSVSEGLPLRTDSGSSSGKQQNLSQTFDFQGNLENMNLPPMELKKSRNVRRQNGVKHKARNLKQSTSQKTKDIPLGSSIITDDTFLRSGSTNLNQILSKTNSAKHPEDKNLLRQSPKVENIQEVSIVMDMQNTEGDQGVIEQVNEGGNDWTDWILSGKRNRVGKGRGIDEGPSPCHENFWSPMISGEQTTNLKEVSNYELPFRFGARSSENSSLVHHILPSETFKTLIPGLITNSGDLQSHNQDMKSQPKPKHAFIFPTSDDRSSLSEASGGSTFRNNENYSNVSSEGSNSINTSFTHGLMIASSEGTSELRSATAEQECERWRLRGNQAYADGDFSRAEEYYSRGARSVSLDESSHSCIRALMLCFSSRAVTRIALGRMREALADCKRAIGMDPGFFRVRLRAASCHLALGETEAAANMYKACMEYGNENGTLDSKILSEASEGLEKSQEIDEYSKKVLELLQKETFQDSISALHLLDKALSVSPFSERLHEQKAQVLLSLQRYEECVQLCEQSLVPAECNHGSTVQNCDDSISKEACQRNRNCHLMLWRWRLSAKALYHLGKLEDALDLLIKHEEMLSSCQLHNCISSESLSSFITSIHELLLHKSAGVKAFQLGKYEDAIEHYTAALAQAGDSRPFIAVCFCNRAAASQALGHIADAIADCSCAIAIDATYPNLVEKADNEEYIRRRGEHALHKSHIATKFVLEPFPTLFEAHRVGHTKKQALSQRATLHEAIRDYGQTCYDLRRLVAVLEDYQANRSTQAVKWVGSDADIPDLKHSRERLEKGEEDIKKSHPIDHYMLLGVDFTCSANEVKKAYRKAALKHHPDKAIQFLTRGDNGDKTLPKEVGDQVRRDAERLFKLIGESYAVLSDPTKRLRYDTEEEKRRRKERDSRANTPSSRKGAQHQPARSNV</sequence>
<evidence type="ECO:0000259" key="2">
    <source>
        <dbReference type="PROSITE" id="PS50076"/>
    </source>
</evidence>
<dbReference type="InterPro" id="IPR011990">
    <property type="entry name" value="TPR-like_helical_dom_sf"/>
</dbReference>
<dbReference type="CDD" id="cd06257">
    <property type="entry name" value="DnaJ"/>
    <property type="match status" value="1"/>
</dbReference>
<dbReference type="SMART" id="SM00028">
    <property type="entry name" value="TPR"/>
    <property type="match status" value="7"/>
</dbReference>
<dbReference type="Pfam" id="PF00226">
    <property type="entry name" value="DnaJ"/>
    <property type="match status" value="1"/>
</dbReference>
<dbReference type="OrthoDB" id="10250354at2759"/>
<dbReference type="PROSITE" id="PS50076">
    <property type="entry name" value="DNAJ_2"/>
    <property type="match status" value="1"/>
</dbReference>
<dbReference type="InterPro" id="IPR001623">
    <property type="entry name" value="DnaJ_domain"/>
</dbReference>
<dbReference type="PANTHER" id="PTHR45181">
    <property type="entry name" value="HEAT SHOCK PROTEIN DNAJ WITH TETRATRICOPEPTIDE REPEAT-CONTAINING PROTEIN"/>
    <property type="match status" value="1"/>
</dbReference>
<feature type="compositionally biased region" description="Basic residues" evidence="1">
    <location>
        <begin position="489"/>
        <end position="499"/>
    </location>
</feature>
<dbReference type="InterPro" id="IPR019734">
    <property type="entry name" value="TPR_rpt"/>
</dbReference>